<proteinExistence type="predicted"/>
<dbReference type="GO" id="GO:0015035">
    <property type="term" value="F:protein-disulfide reductase activity"/>
    <property type="evidence" value="ECO:0007669"/>
    <property type="project" value="InterPro"/>
</dbReference>
<dbReference type="Pfam" id="PF02600">
    <property type="entry name" value="DsbB"/>
    <property type="match status" value="1"/>
</dbReference>
<evidence type="ECO:0000256" key="3">
    <source>
        <dbReference type="ARBA" id="ARBA00022989"/>
    </source>
</evidence>
<keyword evidence="4 5" id="KW-0472">Membrane</keyword>
<dbReference type="Gene3D" id="1.20.1550.10">
    <property type="entry name" value="DsbB-like"/>
    <property type="match status" value="1"/>
</dbReference>
<dbReference type="PIRSF" id="PIRSF033913">
    <property type="entry name" value="S-S_format_DsbB"/>
    <property type="match status" value="1"/>
</dbReference>
<feature type="transmembrane region" description="Helical" evidence="5">
    <location>
        <begin position="47"/>
        <end position="65"/>
    </location>
</feature>
<evidence type="ECO:0000256" key="2">
    <source>
        <dbReference type="ARBA" id="ARBA00022692"/>
    </source>
</evidence>
<organism evidence="6">
    <name type="scientific">hydrothermal vent metagenome</name>
    <dbReference type="NCBI Taxonomy" id="652676"/>
    <lineage>
        <taxon>unclassified sequences</taxon>
        <taxon>metagenomes</taxon>
        <taxon>ecological metagenomes</taxon>
    </lineage>
</organism>
<comment type="subcellular location">
    <subcellularLocation>
        <location evidence="1">Membrane</location>
        <topology evidence="1">Multi-pass membrane protein</topology>
    </subcellularLocation>
</comment>
<protein>
    <submittedName>
        <fullName evidence="6">Periplasmic thiol:disulfide oxidoreductase DsbB, required for DsbA reoxidation</fullName>
    </submittedName>
</protein>
<feature type="transmembrane region" description="Helical" evidence="5">
    <location>
        <begin position="12"/>
        <end position="35"/>
    </location>
</feature>
<feature type="transmembrane region" description="Helical" evidence="5">
    <location>
        <begin position="140"/>
        <end position="159"/>
    </location>
</feature>
<dbReference type="SUPFAM" id="SSF158442">
    <property type="entry name" value="DsbB-like"/>
    <property type="match status" value="1"/>
</dbReference>
<evidence type="ECO:0000313" key="6">
    <source>
        <dbReference type="EMBL" id="VAV92803.1"/>
    </source>
</evidence>
<dbReference type="AlphaFoldDB" id="A0A3B0S920"/>
<sequence>MDKLLSTRPGAALAIIFVTTLATIAGAWGFEIIGGFKPCPLCLTQRWSYYIAVPLAAILIAMVLSGKISSNFLRAGVGVVALVMLVGGVLGGYHAGVEWGFWPGPSTCTGGGGLSGGLPDLTQTIVQCDEVQIRIFGLSFAGWNAVISGFCALVGFRAVGSRKG</sequence>
<keyword evidence="3 5" id="KW-1133">Transmembrane helix</keyword>
<dbReference type="InterPro" id="IPR023380">
    <property type="entry name" value="DsbB-like_sf"/>
</dbReference>
<name>A0A3B0S920_9ZZZZ</name>
<dbReference type="GO" id="GO:0006457">
    <property type="term" value="P:protein folding"/>
    <property type="evidence" value="ECO:0007669"/>
    <property type="project" value="InterPro"/>
</dbReference>
<evidence type="ECO:0000256" key="4">
    <source>
        <dbReference type="ARBA" id="ARBA00023136"/>
    </source>
</evidence>
<dbReference type="InterPro" id="IPR024199">
    <property type="entry name" value="Uncharacterised_DsbB"/>
</dbReference>
<feature type="transmembrane region" description="Helical" evidence="5">
    <location>
        <begin position="72"/>
        <end position="93"/>
    </location>
</feature>
<evidence type="ECO:0000256" key="1">
    <source>
        <dbReference type="ARBA" id="ARBA00004141"/>
    </source>
</evidence>
<accession>A0A3B0S920</accession>
<reference evidence="6" key="1">
    <citation type="submission" date="2018-06" db="EMBL/GenBank/DDBJ databases">
        <authorList>
            <person name="Zhirakovskaya E."/>
        </authorList>
    </citation>
    <scope>NUCLEOTIDE SEQUENCE</scope>
</reference>
<dbReference type="GO" id="GO:0016020">
    <property type="term" value="C:membrane"/>
    <property type="evidence" value="ECO:0007669"/>
    <property type="project" value="UniProtKB-SubCell"/>
</dbReference>
<dbReference type="InterPro" id="IPR003752">
    <property type="entry name" value="DiS_bond_form_DsbB/BdbC"/>
</dbReference>
<evidence type="ECO:0000256" key="5">
    <source>
        <dbReference type="SAM" id="Phobius"/>
    </source>
</evidence>
<dbReference type="EMBL" id="UOEC01000103">
    <property type="protein sequence ID" value="VAV92803.1"/>
    <property type="molecule type" value="Genomic_DNA"/>
</dbReference>
<gene>
    <name evidence="6" type="ORF">MNBD_ALPHA08-2260</name>
</gene>
<keyword evidence="2 5" id="KW-0812">Transmembrane</keyword>